<dbReference type="Proteomes" id="UP001501094">
    <property type="component" value="Unassembled WGS sequence"/>
</dbReference>
<organism evidence="2 3">
    <name type="scientific">Myceligenerans crystallogenes</name>
    <dbReference type="NCBI Taxonomy" id="316335"/>
    <lineage>
        <taxon>Bacteria</taxon>
        <taxon>Bacillati</taxon>
        <taxon>Actinomycetota</taxon>
        <taxon>Actinomycetes</taxon>
        <taxon>Micrococcales</taxon>
        <taxon>Promicromonosporaceae</taxon>
        <taxon>Myceligenerans</taxon>
    </lineage>
</organism>
<dbReference type="RefSeq" id="WP_344098881.1">
    <property type="nucleotide sequence ID" value="NZ_BAAANL010000001.1"/>
</dbReference>
<accession>A0ABP4ZBM8</accession>
<dbReference type="Pfam" id="PF16976">
    <property type="entry name" value="RcpC"/>
    <property type="match status" value="1"/>
</dbReference>
<proteinExistence type="predicted"/>
<evidence type="ECO:0000259" key="1">
    <source>
        <dbReference type="Pfam" id="PF16976"/>
    </source>
</evidence>
<dbReference type="InterPro" id="IPR017592">
    <property type="entry name" value="Pilus_assmbl_Flp-typ_CpaB"/>
</dbReference>
<feature type="domain" description="Flp pilus assembly protein RcpC/CpaB" evidence="1">
    <location>
        <begin position="98"/>
        <end position="200"/>
    </location>
</feature>
<sequence length="230" mass="24722">MLLVVTSFLAAAVFGGVLYYVRTVSSQVGPMTTVLRLTRAVEPQEPVGPALLEEVEIPERWVPDSAVRDLDDVRDLVAATAYQRGALLQEGMLVERPIVQPGFREVAVLVDAETGVAGKIMPGDRVDVIATTEDKEGNQIARVWVANALVVEVGIPQDVEDSETLETSTGLPVTFALHADDALTLAYVESFSVKMRLSLRGAGDDKVLPADQQIFDGKLREPAAEPGQGN</sequence>
<evidence type="ECO:0000313" key="3">
    <source>
        <dbReference type="Proteomes" id="UP001501094"/>
    </source>
</evidence>
<evidence type="ECO:0000313" key="2">
    <source>
        <dbReference type="EMBL" id="GAA1849997.1"/>
    </source>
</evidence>
<name>A0ABP4ZBM8_9MICO</name>
<protein>
    <submittedName>
        <fullName evidence="2">Flp pilus assembly protein CpaB</fullName>
    </submittedName>
</protein>
<comment type="caution">
    <text evidence="2">The sequence shown here is derived from an EMBL/GenBank/DDBJ whole genome shotgun (WGS) entry which is preliminary data.</text>
</comment>
<dbReference type="CDD" id="cd11614">
    <property type="entry name" value="SAF_CpaB_FlgA_like"/>
    <property type="match status" value="1"/>
</dbReference>
<dbReference type="EMBL" id="BAAANL010000001">
    <property type="protein sequence ID" value="GAA1849997.1"/>
    <property type="molecule type" value="Genomic_DNA"/>
</dbReference>
<dbReference type="NCBIfam" id="TIGR03177">
    <property type="entry name" value="pilus_cpaB"/>
    <property type="match status" value="1"/>
</dbReference>
<dbReference type="InterPro" id="IPR031571">
    <property type="entry name" value="RcpC_dom"/>
</dbReference>
<keyword evidence="3" id="KW-1185">Reference proteome</keyword>
<gene>
    <name evidence="2" type="primary">cpaB</name>
    <name evidence="2" type="ORF">GCM10009751_02830</name>
</gene>
<reference evidence="3" key="1">
    <citation type="journal article" date="2019" name="Int. J. Syst. Evol. Microbiol.">
        <title>The Global Catalogue of Microorganisms (GCM) 10K type strain sequencing project: providing services to taxonomists for standard genome sequencing and annotation.</title>
        <authorList>
            <consortium name="The Broad Institute Genomics Platform"/>
            <consortium name="The Broad Institute Genome Sequencing Center for Infectious Disease"/>
            <person name="Wu L."/>
            <person name="Ma J."/>
        </authorList>
    </citation>
    <scope>NUCLEOTIDE SEQUENCE [LARGE SCALE GENOMIC DNA]</scope>
    <source>
        <strain evidence="3">JCM 14326</strain>
    </source>
</reference>